<evidence type="ECO:0000256" key="2">
    <source>
        <dbReference type="SAM" id="Phobius"/>
    </source>
</evidence>
<dbReference type="AlphaFoldDB" id="A0A6A6DG77"/>
<feature type="transmembrane region" description="Helical" evidence="2">
    <location>
        <begin position="196"/>
        <end position="219"/>
    </location>
</feature>
<gene>
    <name evidence="4" type="ORF">K469DRAFT_697430</name>
</gene>
<feature type="signal peptide" evidence="3">
    <location>
        <begin position="1"/>
        <end position="26"/>
    </location>
</feature>
<proteinExistence type="predicted"/>
<evidence type="ECO:0000256" key="3">
    <source>
        <dbReference type="SAM" id="SignalP"/>
    </source>
</evidence>
<sequence>MAQDRNRGTRLLLPFLAFSLFTSTNAATTAASAAMPLITDSDFIGYTSDGSTWSANYCPKSSAWYQTETWGRCCPTTTTNAACGIWTTCLDRSIIIESGGRNATCSGQNAVCRTAFLSQDGNDKNPFLYVGCGTANWTAFRTPPAAVIKTLTSIATNTEGGNIPTTSAASGATATNPGPTPTRINDSDQGGSSSKAWIAGAVVGPIALAVIAGLLFYIWRLKKSKKEDPSAVPMMGPAMAYNPQASPYGYQQPFEQQHTEYYGGAAKMPSYSDQGIAGTPNAPVEIGGSNQIQRAPVEVPAEPVGPKNPGEAAGAR</sequence>
<reference evidence="4" key="1">
    <citation type="journal article" date="2020" name="Stud. Mycol.">
        <title>101 Dothideomycetes genomes: a test case for predicting lifestyles and emergence of pathogens.</title>
        <authorList>
            <person name="Haridas S."/>
            <person name="Albert R."/>
            <person name="Binder M."/>
            <person name="Bloem J."/>
            <person name="Labutti K."/>
            <person name="Salamov A."/>
            <person name="Andreopoulos B."/>
            <person name="Baker S."/>
            <person name="Barry K."/>
            <person name="Bills G."/>
            <person name="Bluhm B."/>
            <person name="Cannon C."/>
            <person name="Castanera R."/>
            <person name="Culley D."/>
            <person name="Daum C."/>
            <person name="Ezra D."/>
            <person name="Gonzalez J."/>
            <person name="Henrissat B."/>
            <person name="Kuo A."/>
            <person name="Liang C."/>
            <person name="Lipzen A."/>
            <person name="Lutzoni F."/>
            <person name="Magnuson J."/>
            <person name="Mondo S."/>
            <person name="Nolan M."/>
            <person name="Ohm R."/>
            <person name="Pangilinan J."/>
            <person name="Park H.-J."/>
            <person name="Ramirez L."/>
            <person name="Alfaro M."/>
            <person name="Sun H."/>
            <person name="Tritt A."/>
            <person name="Yoshinaga Y."/>
            <person name="Zwiers L.-H."/>
            <person name="Turgeon B."/>
            <person name="Goodwin S."/>
            <person name="Spatafora J."/>
            <person name="Crous P."/>
            <person name="Grigoriev I."/>
        </authorList>
    </citation>
    <scope>NUCLEOTIDE SEQUENCE</scope>
    <source>
        <strain evidence="4">CBS 207.26</strain>
    </source>
</reference>
<dbReference type="OrthoDB" id="4347164at2759"/>
<accession>A0A6A6DG77</accession>
<keyword evidence="2" id="KW-1133">Transmembrane helix</keyword>
<feature type="chain" id="PRO_5025590774" description="Mid2 domain-containing protein" evidence="3">
    <location>
        <begin position="27"/>
        <end position="316"/>
    </location>
</feature>
<evidence type="ECO:0000313" key="5">
    <source>
        <dbReference type="Proteomes" id="UP000800200"/>
    </source>
</evidence>
<protein>
    <recommendedName>
        <fullName evidence="6">Mid2 domain-containing protein</fullName>
    </recommendedName>
</protein>
<keyword evidence="2" id="KW-0472">Membrane</keyword>
<feature type="region of interest" description="Disordered" evidence="1">
    <location>
        <begin position="162"/>
        <end position="191"/>
    </location>
</feature>
<organism evidence="4 5">
    <name type="scientific">Zopfia rhizophila CBS 207.26</name>
    <dbReference type="NCBI Taxonomy" id="1314779"/>
    <lineage>
        <taxon>Eukaryota</taxon>
        <taxon>Fungi</taxon>
        <taxon>Dikarya</taxon>
        <taxon>Ascomycota</taxon>
        <taxon>Pezizomycotina</taxon>
        <taxon>Dothideomycetes</taxon>
        <taxon>Dothideomycetes incertae sedis</taxon>
        <taxon>Zopfiaceae</taxon>
        <taxon>Zopfia</taxon>
    </lineage>
</organism>
<feature type="region of interest" description="Disordered" evidence="1">
    <location>
        <begin position="272"/>
        <end position="316"/>
    </location>
</feature>
<evidence type="ECO:0000256" key="1">
    <source>
        <dbReference type="SAM" id="MobiDB-lite"/>
    </source>
</evidence>
<dbReference type="Proteomes" id="UP000800200">
    <property type="component" value="Unassembled WGS sequence"/>
</dbReference>
<keyword evidence="5" id="KW-1185">Reference proteome</keyword>
<dbReference type="EMBL" id="ML994692">
    <property type="protein sequence ID" value="KAF2177229.1"/>
    <property type="molecule type" value="Genomic_DNA"/>
</dbReference>
<feature type="compositionally biased region" description="Low complexity" evidence="1">
    <location>
        <begin position="164"/>
        <end position="177"/>
    </location>
</feature>
<evidence type="ECO:0000313" key="4">
    <source>
        <dbReference type="EMBL" id="KAF2177229.1"/>
    </source>
</evidence>
<name>A0A6A6DG77_9PEZI</name>
<keyword evidence="2" id="KW-0812">Transmembrane</keyword>
<feature type="compositionally biased region" description="Low complexity" evidence="1">
    <location>
        <begin position="295"/>
        <end position="304"/>
    </location>
</feature>
<evidence type="ECO:0008006" key="6">
    <source>
        <dbReference type="Google" id="ProtNLM"/>
    </source>
</evidence>
<keyword evidence="3" id="KW-0732">Signal</keyword>